<feature type="transmembrane region" description="Helical" evidence="1">
    <location>
        <begin position="115"/>
        <end position="134"/>
    </location>
</feature>
<keyword evidence="1" id="KW-1133">Transmembrane helix</keyword>
<keyword evidence="3" id="KW-1185">Reference proteome</keyword>
<name>A0ABV5HD44_9FLAO</name>
<keyword evidence="1" id="KW-0472">Membrane</keyword>
<feature type="transmembrane region" description="Helical" evidence="1">
    <location>
        <begin position="87"/>
        <end position="109"/>
    </location>
</feature>
<organism evidence="2 3">
    <name type="scientific">Flavobacterium gyeonganense</name>
    <dbReference type="NCBI Taxonomy" id="1310418"/>
    <lineage>
        <taxon>Bacteria</taxon>
        <taxon>Pseudomonadati</taxon>
        <taxon>Bacteroidota</taxon>
        <taxon>Flavobacteriia</taxon>
        <taxon>Flavobacteriales</taxon>
        <taxon>Flavobacteriaceae</taxon>
        <taxon>Flavobacterium</taxon>
    </lineage>
</organism>
<dbReference type="RefSeq" id="WP_278011548.1">
    <property type="nucleotide sequence ID" value="NZ_CP121112.1"/>
</dbReference>
<sequence>MSLLIFFLPFFQMCSDENIKSSRFIKSYSAAKTNQEKEIAFQKTKKDFSLSGYDLAMSFEPVFSGFTAIMFLNITIFICVLRKHYNLIFFCLINLFIIITSLIALALSFPFLTEIRYGLILCLTNASLLFYFIYRDQEITYGSS</sequence>
<comment type="caution">
    <text evidence="2">The sequence shown here is derived from an EMBL/GenBank/DDBJ whole genome shotgun (WGS) entry which is preliminary data.</text>
</comment>
<evidence type="ECO:0000256" key="1">
    <source>
        <dbReference type="SAM" id="Phobius"/>
    </source>
</evidence>
<evidence type="ECO:0000313" key="2">
    <source>
        <dbReference type="EMBL" id="MFB9109584.1"/>
    </source>
</evidence>
<keyword evidence="1" id="KW-0812">Transmembrane</keyword>
<gene>
    <name evidence="2" type="ORF">ACFFVK_13435</name>
</gene>
<feature type="transmembrane region" description="Helical" evidence="1">
    <location>
        <begin position="62"/>
        <end position="80"/>
    </location>
</feature>
<dbReference type="EMBL" id="JBHMFE010000017">
    <property type="protein sequence ID" value="MFB9109584.1"/>
    <property type="molecule type" value="Genomic_DNA"/>
</dbReference>
<protein>
    <submittedName>
        <fullName evidence="2">Uncharacterized protein</fullName>
    </submittedName>
</protein>
<proteinExistence type="predicted"/>
<reference evidence="2 3" key="1">
    <citation type="submission" date="2024-09" db="EMBL/GenBank/DDBJ databases">
        <authorList>
            <person name="Sun Q."/>
            <person name="Mori K."/>
        </authorList>
    </citation>
    <scope>NUCLEOTIDE SEQUENCE [LARGE SCALE GENOMIC DNA]</scope>
    <source>
        <strain evidence="2 3">CECT 8365</strain>
    </source>
</reference>
<accession>A0ABV5HD44</accession>
<evidence type="ECO:0000313" key="3">
    <source>
        <dbReference type="Proteomes" id="UP001589562"/>
    </source>
</evidence>
<dbReference type="Proteomes" id="UP001589562">
    <property type="component" value="Unassembled WGS sequence"/>
</dbReference>